<reference evidence="3" key="1">
    <citation type="journal article" date="2021" name="Nat. Microbiol.">
        <title>Cocultivation of an ultrasmall environmental parasitic bacterium with lytic ability against bacteria associated with wastewater foams.</title>
        <authorList>
            <person name="Batinovic S."/>
            <person name="Rose J.J.A."/>
            <person name="Ratcliffe J."/>
            <person name="Seviour R.J."/>
            <person name="Petrovski S."/>
        </authorList>
    </citation>
    <scope>NUCLEOTIDE SEQUENCE</scope>
    <source>
        <strain evidence="3">CON44</strain>
    </source>
</reference>
<proteinExistence type="predicted"/>
<gene>
    <name evidence="3" type="ORF">GII30_22935</name>
</gene>
<accession>A0A857L4A8</accession>
<feature type="compositionally biased region" description="Low complexity" evidence="1">
    <location>
        <begin position="1"/>
        <end position="17"/>
    </location>
</feature>
<evidence type="ECO:0000256" key="1">
    <source>
        <dbReference type="SAM" id="MobiDB-lite"/>
    </source>
</evidence>
<dbReference type="AlphaFoldDB" id="A0A857L4A8"/>
<keyword evidence="2" id="KW-1133">Transmembrane helix</keyword>
<evidence type="ECO:0000256" key="2">
    <source>
        <dbReference type="SAM" id="Phobius"/>
    </source>
</evidence>
<sequence length="73" mass="7554">MRQDGAAMATHATTRHTQPGPSRPALAAGTAPVRVPHTTDFPVVTDKSIGNQCRITALTIVALLAVVIALALL</sequence>
<evidence type="ECO:0000313" key="3">
    <source>
        <dbReference type="EMBL" id="QHN41633.1"/>
    </source>
</evidence>
<feature type="transmembrane region" description="Helical" evidence="2">
    <location>
        <begin position="55"/>
        <end position="72"/>
    </location>
</feature>
<name>A0A857L4A8_9ACTN</name>
<feature type="region of interest" description="Disordered" evidence="1">
    <location>
        <begin position="1"/>
        <end position="33"/>
    </location>
</feature>
<keyword evidence="2" id="KW-0812">Transmembrane</keyword>
<dbReference type="RefSeq" id="WP_138943792.1">
    <property type="nucleotide sequence ID" value="NZ_CP045804.1"/>
</dbReference>
<organism evidence="3">
    <name type="scientific">Gordonia amarae</name>
    <dbReference type="NCBI Taxonomy" id="36821"/>
    <lineage>
        <taxon>Bacteria</taxon>
        <taxon>Bacillati</taxon>
        <taxon>Actinomycetota</taxon>
        <taxon>Actinomycetes</taxon>
        <taxon>Mycobacteriales</taxon>
        <taxon>Gordoniaceae</taxon>
        <taxon>Gordonia</taxon>
    </lineage>
</organism>
<keyword evidence="2" id="KW-0472">Membrane</keyword>
<protein>
    <submittedName>
        <fullName evidence="3">Uncharacterized protein</fullName>
    </submittedName>
</protein>
<dbReference type="EMBL" id="CP045810">
    <property type="protein sequence ID" value="QHN41633.1"/>
    <property type="molecule type" value="Genomic_DNA"/>
</dbReference>